<feature type="region of interest" description="Disordered" evidence="1">
    <location>
        <begin position="79"/>
        <end position="163"/>
    </location>
</feature>
<reference evidence="2" key="2">
    <citation type="submission" date="2020-09" db="EMBL/GenBank/DDBJ databases">
        <authorList>
            <person name="Sun Q."/>
            <person name="Ohkuma M."/>
        </authorList>
    </citation>
    <scope>NUCLEOTIDE SEQUENCE</scope>
    <source>
        <strain evidence="2">JCM 4490</strain>
    </source>
</reference>
<gene>
    <name evidence="2" type="ORF">GCM10010503_00100</name>
</gene>
<evidence type="ECO:0000256" key="1">
    <source>
        <dbReference type="SAM" id="MobiDB-lite"/>
    </source>
</evidence>
<dbReference type="Proteomes" id="UP000620224">
    <property type="component" value="Unassembled WGS sequence"/>
</dbReference>
<name>A0A918MIP8_9ACTN</name>
<reference evidence="2" key="1">
    <citation type="journal article" date="2014" name="Int. J. Syst. Evol. Microbiol.">
        <title>Complete genome sequence of Corynebacterium casei LMG S-19264T (=DSM 44701T), isolated from a smear-ripened cheese.</title>
        <authorList>
            <consortium name="US DOE Joint Genome Institute (JGI-PGF)"/>
            <person name="Walter F."/>
            <person name="Albersmeier A."/>
            <person name="Kalinowski J."/>
            <person name="Ruckert C."/>
        </authorList>
    </citation>
    <scope>NUCLEOTIDE SEQUENCE</scope>
    <source>
        <strain evidence="2">JCM 4490</strain>
    </source>
</reference>
<feature type="compositionally biased region" description="Basic residues" evidence="1">
    <location>
        <begin position="94"/>
        <end position="122"/>
    </location>
</feature>
<sequence>MATTVARAPTHIAWAMSADGLRMNMGRWLLRKSGIPGVADSRIHRCSRTGAGGAVSWGSCVNASLVDTRWFPVRKADPPGRCSGFHPTAEALRTGHRAGTPHRTPGRPPHRAPHGRHTKPRTQNRTAAAQSPARPLRRTPAEDTGQNDDRTTTGGRPDEHPTG</sequence>
<protein>
    <submittedName>
        <fullName evidence="2">Uncharacterized protein</fullName>
    </submittedName>
</protein>
<dbReference type="AlphaFoldDB" id="A0A918MIP8"/>
<evidence type="ECO:0000313" key="2">
    <source>
        <dbReference type="EMBL" id="GGW28663.1"/>
    </source>
</evidence>
<keyword evidence="3" id="KW-1185">Reference proteome</keyword>
<organism evidence="2 3">
    <name type="scientific">Streptomyces lucensis JCM 4490</name>
    <dbReference type="NCBI Taxonomy" id="1306176"/>
    <lineage>
        <taxon>Bacteria</taxon>
        <taxon>Bacillati</taxon>
        <taxon>Actinomycetota</taxon>
        <taxon>Actinomycetes</taxon>
        <taxon>Kitasatosporales</taxon>
        <taxon>Streptomycetaceae</taxon>
        <taxon>Streptomyces</taxon>
    </lineage>
</organism>
<comment type="caution">
    <text evidence="2">The sequence shown here is derived from an EMBL/GenBank/DDBJ whole genome shotgun (WGS) entry which is preliminary data.</text>
</comment>
<proteinExistence type="predicted"/>
<dbReference type="EMBL" id="BMUE01000001">
    <property type="protein sequence ID" value="GGW28663.1"/>
    <property type="molecule type" value="Genomic_DNA"/>
</dbReference>
<accession>A0A918MIP8</accession>
<evidence type="ECO:0000313" key="3">
    <source>
        <dbReference type="Proteomes" id="UP000620224"/>
    </source>
</evidence>
<feature type="compositionally biased region" description="Basic and acidic residues" evidence="1">
    <location>
        <begin position="147"/>
        <end position="163"/>
    </location>
</feature>